<proteinExistence type="predicted"/>
<gene>
    <name evidence="1" type="ORF">BDN72DRAFT_179786</name>
</gene>
<protein>
    <submittedName>
        <fullName evidence="1">Uncharacterized protein</fullName>
    </submittedName>
</protein>
<dbReference type="EMBL" id="ML208426">
    <property type="protein sequence ID" value="TFK65769.1"/>
    <property type="molecule type" value="Genomic_DNA"/>
</dbReference>
<dbReference type="Proteomes" id="UP000308600">
    <property type="component" value="Unassembled WGS sequence"/>
</dbReference>
<sequence length="269" mass="30865">MAGHPIFPPEIECIIFLTAFELKPVDNDIVDLLLVAKRVHEWLIPKVYQTLVVQRIPPYREYPIRLTINNLRKYGHHTRNFFVSLGSTRWIAQDQYFSFCPNITNLVLRTKTQLDRTHLERISSLSLTHLSVDMIGPPSSTPGLFPLFSGITHLCVFRSLLSGDTTRFTSLTHLAILNTYNEAVCTSILENHPKLEVLVLLQWGFVVGVTGSFDLGVDDPRIVRITYRDEVLVEDWLSDVKEGRGMWGLADEKVRQRKKLKEAAWRVPE</sequence>
<evidence type="ECO:0000313" key="1">
    <source>
        <dbReference type="EMBL" id="TFK65769.1"/>
    </source>
</evidence>
<accession>A0ACD3AJE6</accession>
<keyword evidence="2" id="KW-1185">Reference proteome</keyword>
<organism evidence="1 2">
    <name type="scientific">Pluteus cervinus</name>
    <dbReference type="NCBI Taxonomy" id="181527"/>
    <lineage>
        <taxon>Eukaryota</taxon>
        <taxon>Fungi</taxon>
        <taxon>Dikarya</taxon>
        <taxon>Basidiomycota</taxon>
        <taxon>Agaricomycotina</taxon>
        <taxon>Agaricomycetes</taxon>
        <taxon>Agaricomycetidae</taxon>
        <taxon>Agaricales</taxon>
        <taxon>Pluteineae</taxon>
        <taxon>Pluteaceae</taxon>
        <taxon>Pluteus</taxon>
    </lineage>
</organism>
<reference evidence="1 2" key="1">
    <citation type="journal article" date="2019" name="Nat. Ecol. Evol.">
        <title>Megaphylogeny resolves global patterns of mushroom evolution.</title>
        <authorList>
            <person name="Varga T."/>
            <person name="Krizsan K."/>
            <person name="Foldi C."/>
            <person name="Dima B."/>
            <person name="Sanchez-Garcia M."/>
            <person name="Sanchez-Ramirez S."/>
            <person name="Szollosi G.J."/>
            <person name="Szarkandi J.G."/>
            <person name="Papp V."/>
            <person name="Albert L."/>
            <person name="Andreopoulos W."/>
            <person name="Angelini C."/>
            <person name="Antonin V."/>
            <person name="Barry K.W."/>
            <person name="Bougher N.L."/>
            <person name="Buchanan P."/>
            <person name="Buyck B."/>
            <person name="Bense V."/>
            <person name="Catcheside P."/>
            <person name="Chovatia M."/>
            <person name="Cooper J."/>
            <person name="Damon W."/>
            <person name="Desjardin D."/>
            <person name="Finy P."/>
            <person name="Geml J."/>
            <person name="Haridas S."/>
            <person name="Hughes K."/>
            <person name="Justo A."/>
            <person name="Karasinski D."/>
            <person name="Kautmanova I."/>
            <person name="Kiss B."/>
            <person name="Kocsube S."/>
            <person name="Kotiranta H."/>
            <person name="LaButti K.M."/>
            <person name="Lechner B.E."/>
            <person name="Liimatainen K."/>
            <person name="Lipzen A."/>
            <person name="Lukacs Z."/>
            <person name="Mihaltcheva S."/>
            <person name="Morgado L.N."/>
            <person name="Niskanen T."/>
            <person name="Noordeloos M.E."/>
            <person name="Ohm R.A."/>
            <person name="Ortiz-Santana B."/>
            <person name="Ovrebo C."/>
            <person name="Racz N."/>
            <person name="Riley R."/>
            <person name="Savchenko A."/>
            <person name="Shiryaev A."/>
            <person name="Soop K."/>
            <person name="Spirin V."/>
            <person name="Szebenyi C."/>
            <person name="Tomsovsky M."/>
            <person name="Tulloss R.E."/>
            <person name="Uehling J."/>
            <person name="Grigoriev I.V."/>
            <person name="Vagvolgyi C."/>
            <person name="Papp T."/>
            <person name="Martin F.M."/>
            <person name="Miettinen O."/>
            <person name="Hibbett D.S."/>
            <person name="Nagy L.G."/>
        </authorList>
    </citation>
    <scope>NUCLEOTIDE SEQUENCE [LARGE SCALE GENOMIC DNA]</scope>
    <source>
        <strain evidence="1 2">NL-1719</strain>
    </source>
</reference>
<name>A0ACD3AJE6_9AGAR</name>
<evidence type="ECO:0000313" key="2">
    <source>
        <dbReference type="Proteomes" id="UP000308600"/>
    </source>
</evidence>